<comment type="caution">
    <text evidence="1">The sequence shown here is derived from an EMBL/GenBank/DDBJ whole genome shotgun (WGS) entry which is preliminary data.</text>
</comment>
<evidence type="ECO:0000313" key="1">
    <source>
        <dbReference type="EMBL" id="KKN92354.1"/>
    </source>
</evidence>
<dbReference type="EMBL" id="LAZR01000095">
    <property type="protein sequence ID" value="KKN92354.1"/>
    <property type="molecule type" value="Genomic_DNA"/>
</dbReference>
<dbReference type="AlphaFoldDB" id="A0A0F9UL51"/>
<reference evidence="1" key="1">
    <citation type="journal article" date="2015" name="Nature">
        <title>Complex archaea that bridge the gap between prokaryotes and eukaryotes.</title>
        <authorList>
            <person name="Spang A."/>
            <person name="Saw J.H."/>
            <person name="Jorgensen S.L."/>
            <person name="Zaremba-Niedzwiedzka K."/>
            <person name="Martijn J."/>
            <person name="Lind A.E."/>
            <person name="van Eijk R."/>
            <person name="Schleper C."/>
            <person name="Guy L."/>
            <person name="Ettema T.J."/>
        </authorList>
    </citation>
    <scope>NUCLEOTIDE SEQUENCE</scope>
</reference>
<organism evidence="1">
    <name type="scientific">marine sediment metagenome</name>
    <dbReference type="NCBI Taxonomy" id="412755"/>
    <lineage>
        <taxon>unclassified sequences</taxon>
        <taxon>metagenomes</taxon>
        <taxon>ecological metagenomes</taxon>
    </lineage>
</organism>
<proteinExistence type="predicted"/>
<name>A0A0F9UL51_9ZZZZ</name>
<sequence length="30" mass="3771">MTDEQFDKMYSRAWWVCLWLFFIALELSQL</sequence>
<protein>
    <submittedName>
        <fullName evidence="1">Uncharacterized protein</fullName>
    </submittedName>
</protein>
<gene>
    <name evidence="1" type="ORF">LCGC14_0208450</name>
</gene>
<accession>A0A0F9UL51</accession>